<evidence type="ECO:0000313" key="2">
    <source>
        <dbReference type="EMBL" id="GFD29012.1"/>
    </source>
</evidence>
<feature type="region of interest" description="Disordered" evidence="1">
    <location>
        <begin position="1"/>
        <end position="53"/>
    </location>
</feature>
<gene>
    <name evidence="2" type="ORF">Tci_900981</name>
</gene>
<name>A0A699V1C4_TANCI</name>
<reference evidence="2" key="1">
    <citation type="journal article" date="2019" name="Sci. Rep.">
        <title>Draft genome of Tanacetum cinerariifolium, the natural source of mosquito coil.</title>
        <authorList>
            <person name="Yamashiro T."/>
            <person name="Shiraishi A."/>
            <person name="Satake H."/>
            <person name="Nakayama K."/>
        </authorList>
    </citation>
    <scope>NUCLEOTIDE SEQUENCE</scope>
</reference>
<feature type="compositionally biased region" description="Acidic residues" evidence="1">
    <location>
        <begin position="10"/>
        <end position="36"/>
    </location>
</feature>
<evidence type="ECO:0000256" key="1">
    <source>
        <dbReference type="SAM" id="MobiDB-lite"/>
    </source>
</evidence>
<feature type="non-terminal residue" evidence="2">
    <location>
        <position position="1"/>
    </location>
</feature>
<proteinExistence type="predicted"/>
<comment type="caution">
    <text evidence="2">The sequence shown here is derived from an EMBL/GenBank/DDBJ whole genome shotgun (WGS) entry which is preliminary data.</text>
</comment>
<dbReference type="EMBL" id="BKCJ011390868">
    <property type="protein sequence ID" value="GFD29012.1"/>
    <property type="molecule type" value="Genomic_DNA"/>
</dbReference>
<dbReference type="AlphaFoldDB" id="A0A699V1C4"/>
<sequence length="78" mass="9011">EEEIAKINEPEDTESGGDDEEVTESDMEDKEEEIRQEEEKSFDPIPRTPEETIPGIVHQYMTQQMTEAVREAVQIQTD</sequence>
<accession>A0A699V1C4</accession>
<organism evidence="2">
    <name type="scientific">Tanacetum cinerariifolium</name>
    <name type="common">Dalmatian daisy</name>
    <name type="synonym">Chrysanthemum cinerariifolium</name>
    <dbReference type="NCBI Taxonomy" id="118510"/>
    <lineage>
        <taxon>Eukaryota</taxon>
        <taxon>Viridiplantae</taxon>
        <taxon>Streptophyta</taxon>
        <taxon>Embryophyta</taxon>
        <taxon>Tracheophyta</taxon>
        <taxon>Spermatophyta</taxon>
        <taxon>Magnoliopsida</taxon>
        <taxon>eudicotyledons</taxon>
        <taxon>Gunneridae</taxon>
        <taxon>Pentapetalae</taxon>
        <taxon>asterids</taxon>
        <taxon>campanulids</taxon>
        <taxon>Asterales</taxon>
        <taxon>Asteraceae</taxon>
        <taxon>Asteroideae</taxon>
        <taxon>Anthemideae</taxon>
        <taxon>Anthemidinae</taxon>
        <taxon>Tanacetum</taxon>
    </lineage>
</organism>
<feature type="non-terminal residue" evidence="2">
    <location>
        <position position="78"/>
    </location>
</feature>
<protein>
    <submittedName>
        <fullName evidence="2">Uncharacterized protein</fullName>
    </submittedName>
</protein>